<proteinExistence type="predicted"/>
<gene>
    <name evidence="2" type="ORF">Strvi_0089</name>
</gene>
<evidence type="ECO:0000313" key="2">
    <source>
        <dbReference type="EMBL" id="AEM88865.1"/>
    </source>
</evidence>
<evidence type="ECO:0000313" key="3">
    <source>
        <dbReference type="Proteomes" id="UP000008703"/>
    </source>
</evidence>
<reference evidence="2" key="1">
    <citation type="submission" date="2011-08" db="EMBL/GenBank/DDBJ databases">
        <title>Complete sequence of plasmid 2 of Streptomyces violaceusniger Tu 4113.</title>
        <authorList>
            <consortium name="US DOE Joint Genome Institute"/>
            <person name="Lucas S."/>
            <person name="Han J."/>
            <person name="Lapidus A."/>
            <person name="Cheng J.-F."/>
            <person name="Goodwin L."/>
            <person name="Pitluck S."/>
            <person name="Peters L."/>
            <person name="Ivanova N."/>
            <person name="Daligault H."/>
            <person name="Detter J.C."/>
            <person name="Han C."/>
            <person name="Tapia R."/>
            <person name="Land M."/>
            <person name="Hauser L."/>
            <person name="Kyrpides N."/>
            <person name="Ivanova N."/>
            <person name="Pagani I."/>
            <person name="Hagen A."/>
            <person name="Katz L."/>
            <person name="Fiedler H.-P."/>
            <person name="Keasling J."/>
            <person name="Fortman J."/>
            <person name="Woyke T."/>
        </authorList>
    </citation>
    <scope>NUCLEOTIDE SEQUENCE [LARGE SCALE GENOMIC DNA]</scope>
    <source>
        <strain evidence="2">Tu 4113</strain>
        <plasmid evidence="2">pSTRVI02</plasmid>
    </source>
</reference>
<protein>
    <submittedName>
        <fullName evidence="2">Uncharacterized protein</fullName>
    </submittedName>
</protein>
<sequence length="202" mass="22225">MTDDRTYVLQRAKAAEARTRPVTAELTVKDGAAVLRLLDRDGNVGADRYRITLPGSVDYLSGPTLTLAGEFIAAAGFRLDGGWNDPTEWDTPDGQKARTAIDVTPEYLAYVGRKFGPMPSLGERPEGMSAHHNGWGSWQLCYQNRRFFDLKWAPRLTGPEWTLCSLMNGNGATEHQDPQEAMAAAVDRVAASDARRDARGQQ</sequence>
<name>G2PHR4_STRV4</name>
<organism evidence="2 3">
    <name type="scientific">Streptomyces violaceusniger (strain Tu 4113)</name>
    <dbReference type="NCBI Taxonomy" id="653045"/>
    <lineage>
        <taxon>Bacteria</taxon>
        <taxon>Bacillati</taxon>
        <taxon>Actinomycetota</taxon>
        <taxon>Actinomycetes</taxon>
        <taxon>Kitasatosporales</taxon>
        <taxon>Streptomycetaceae</taxon>
        <taxon>Streptomyces</taxon>
        <taxon>Streptomyces violaceusniger group</taxon>
    </lineage>
</organism>
<feature type="compositionally biased region" description="Basic and acidic residues" evidence="1">
    <location>
        <begin position="193"/>
        <end position="202"/>
    </location>
</feature>
<geneLocation type="plasmid" evidence="2 3">
    <name>pSTRVI02</name>
</geneLocation>
<dbReference type="eggNOG" id="ENOG5030MGE">
    <property type="taxonomic scope" value="Bacteria"/>
</dbReference>
<dbReference type="KEGG" id="svl:Strvi_0089"/>
<dbReference type="HOGENOM" id="CLU_1354012_0_0_11"/>
<dbReference type="Proteomes" id="UP000008703">
    <property type="component" value="Plasmid pSTRVI02"/>
</dbReference>
<feature type="compositionally biased region" description="Low complexity" evidence="1">
    <location>
        <begin position="181"/>
        <end position="192"/>
    </location>
</feature>
<feature type="region of interest" description="Disordered" evidence="1">
    <location>
        <begin position="174"/>
        <end position="202"/>
    </location>
</feature>
<keyword evidence="2" id="KW-0614">Plasmid</keyword>
<dbReference type="AlphaFoldDB" id="G2PHR4"/>
<evidence type="ECO:0000256" key="1">
    <source>
        <dbReference type="SAM" id="MobiDB-lite"/>
    </source>
</evidence>
<dbReference type="RefSeq" id="WP_014043800.1">
    <property type="nucleotide sequence ID" value="NC_015952.1"/>
</dbReference>
<accession>G2PHR4</accession>
<keyword evidence="3" id="KW-1185">Reference proteome</keyword>
<dbReference type="EMBL" id="CP002996">
    <property type="protein sequence ID" value="AEM88865.1"/>
    <property type="molecule type" value="Genomic_DNA"/>
</dbReference>